<name>A0A9D2G1K0_9LACT</name>
<gene>
    <name evidence="7 8" type="primary">mltG</name>
    <name evidence="8" type="ORF">H9808_02405</name>
</gene>
<feature type="site" description="Important for catalytic activity" evidence="7">
    <location>
        <position position="230"/>
    </location>
</feature>
<proteinExistence type="inferred from homology"/>
<evidence type="ECO:0000256" key="4">
    <source>
        <dbReference type="ARBA" id="ARBA00023136"/>
    </source>
</evidence>
<dbReference type="Pfam" id="PF02618">
    <property type="entry name" value="YceG"/>
    <property type="match status" value="1"/>
</dbReference>
<keyword evidence="5 7" id="KW-0456">Lyase</keyword>
<dbReference type="PANTHER" id="PTHR30518">
    <property type="entry name" value="ENDOLYTIC MUREIN TRANSGLYCOSYLASE"/>
    <property type="match status" value="1"/>
</dbReference>
<organism evidence="8 9">
    <name type="scientific">Candidatus Atopostipes pullistercoris</name>
    <dbReference type="NCBI Taxonomy" id="2838467"/>
    <lineage>
        <taxon>Bacteria</taxon>
        <taxon>Bacillati</taxon>
        <taxon>Bacillota</taxon>
        <taxon>Bacilli</taxon>
        <taxon>Lactobacillales</taxon>
        <taxon>Carnobacteriaceae</taxon>
        <taxon>Atopostipes</taxon>
    </lineage>
</organism>
<dbReference type="InterPro" id="IPR003770">
    <property type="entry name" value="MLTG-like"/>
</dbReference>
<comment type="function">
    <text evidence="7">Functions as a peptidoglycan terminase that cleaves nascent peptidoglycan strands endolytically to terminate their elongation.</text>
</comment>
<accession>A0A9D2G1K0</accession>
<dbReference type="GO" id="GO:0005886">
    <property type="term" value="C:plasma membrane"/>
    <property type="evidence" value="ECO:0007669"/>
    <property type="project" value="UniProtKB-UniRule"/>
</dbReference>
<evidence type="ECO:0000256" key="7">
    <source>
        <dbReference type="HAMAP-Rule" id="MF_02065"/>
    </source>
</evidence>
<keyword evidence="2 7" id="KW-0812">Transmembrane</keyword>
<evidence type="ECO:0000256" key="2">
    <source>
        <dbReference type="ARBA" id="ARBA00022692"/>
    </source>
</evidence>
<evidence type="ECO:0000313" key="9">
    <source>
        <dbReference type="Proteomes" id="UP000824106"/>
    </source>
</evidence>
<comment type="similarity">
    <text evidence="7">Belongs to the transglycosylase MltG family.</text>
</comment>
<dbReference type="GO" id="GO:0071555">
    <property type="term" value="P:cell wall organization"/>
    <property type="evidence" value="ECO:0007669"/>
    <property type="project" value="UniProtKB-KW"/>
</dbReference>
<evidence type="ECO:0000256" key="5">
    <source>
        <dbReference type="ARBA" id="ARBA00023239"/>
    </source>
</evidence>
<keyword evidence="6 7" id="KW-0961">Cell wall biogenesis/degradation</keyword>
<reference evidence="8" key="1">
    <citation type="journal article" date="2021" name="PeerJ">
        <title>Extensive microbial diversity within the chicken gut microbiome revealed by metagenomics and culture.</title>
        <authorList>
            <person name="Gilroy R."/>
            <person name="Ravi A."/>
            <person name="Getino M."/>
            <person name="Pursley I."/>
            <person name="Horton D.L."/>
            <person name="Alikhan N.F."/>
            <person name="Baker D."/>
            <person name="Gharbi K."/>
            <person name="Hall N."/>
            <person name="Watson M."/>
            <person name="Adriaenssens E.M."/>
            <person name="Foster-Nyarko E."/>
            <person name="Jarju S."/>
            <person name="Secka A."/>
            <person name="Antonio M."/>
            <person name="Oren A."/>
            <person name="Chaudhuri R.R."/>
            <person name="La Ragione R."/>
            <person name="Hildebrand F."/>
            <person name="Pallen M.J."/>
        </authorList>
    </citation>
    <scope>NUCLEOTIDE SEQUENCE</scope>
    <source>
        <strain evidence="8">CHK169-4300</strain>
    </source>
</reference>
<evidence type="ECO:0000256" key="6">
    <source>
        <dbReference type="ARBA" id="ARBA00023316"/>
    </source>
</evidence>
<reference evidence="8" key="2">
    <citation type="submission" date="2021-04" db="EMBL/GenBank/DDBJ databases">
        <authorList>
            <person name="Gilroy R."/>
        </authorList>
    </citation>
    <scope>NUCLEOTIDE SEQUENCE</scope>
    <source>
        <strain evidence="8">CHK169-4300</strain>
    </source>
</reference>
<dbReference type="Gene3D" id="3.30.1490.480">
    <property type="entry name" value="Endolytic murein transglycosylase"/>
    <property type="match status" value="1"/>
</dbReference>
<keyword evidence="3 7" id="KW-1133">Transmembrane helix</keyword>
<keyword evidence="1 7" id="KW-1003">Cell membrane</keyword>
<dbReference type="HAMAP" id="MF_02065">
    <property type="entry name" value="MltG"/>
    <property type="match status" value="1"/>
</dbReference>
<evidence type="ECO:0000256" key="3">
    <source>
        <dbReference type="ARBA" id="ARBA00022989"/>
    </source>
</evidence>
<dbReference type="GO" id="GO:0009252">
    <property type="term" value="P:peptidoglycan biosynthetic process"/>
    <property type="evidence" value="ECO:0007669"/>
    <property type="project" value="UniProtKB-UniRule"/>
</dbReference>
<dbReference type="NCBIfam" id="TIGR00247">
    <property type="entry name" value="endolytic transglycosylase MltG"/>
    <property type="match status" value="1"/>
</dbReference>
<sequence length="347" mass="39741">MGIIFLVAISILVFMGYRYITQGLNPIDAESEEVIEIEIPSGSTRRDIANILEKNELINSSLIFDFYVRFSEETHFQAGTYLMSPSMSVKEIVSYLNEGGTPIMDQPIFSLTIPEGFNIEEIAERMDEKTDFSRDEFMDLIQNDEFVEQMGEKYPDLLKDALAAEETRYVLEGYLFPATYDIFEETTLEDTVEQMISRMNQVVQPYLEVISERNLNVHEILTLASYIEKEGVSEEDRELISGVFYNRLEEGMLLQTDPSVSYALGEHRESTTYKDLEVDSPYNTYKYSGIGAGPIGSPSKGAIEASVYPAETDYLYFLADIHTGNIYYAEDYDEHLRLKEEYIDNNQ</sequence>
<evidence type="ECO:0000313" key="8">
    <source>
        <dbReference type="EMBL" id="HIZ70601.1"/>
    </source>
</evidence>
<dbReference type="CDD" id="cd08010">
    <property type="entry name" value="MltG_like"/>
    <property type="match status" value="1"/>
</dbReference>
<keyword evidence="4 7" id="KW-0472">Membrane</keyword>
<dbReference type="Proteomes" id="UP000824106">
    <property type="component" value="Unassembled WGS sequence"/>
</dbReference>
<comment type="caution">
    <text evidence="8">The sequence shown here is derived from an EMBL/GenBank/DDBJ whole genome shotgun (WGS) entry which is preliminary data.</text>
</comment>
<evidence type="ECO:0000256" key="1">
    <source>
        <dbReference type="ARBA" id="ARBA00022475"/>
    </source>
</evidence>
<dbReference type="EMBL" id="DXAZ01000033">
    <property type="protein sequence ID" value="HIZ70601.1"/>
    <property type="molecule type" value="Genomic_DNA"/>
</dbReference>
<dbReference type="GO" id="GO:0008932">
    <property type="term" value="F:lytic endotransglycosylase activity"/>
    <property type="evidence" value="ECO:0007669"/>
    <property type="project" value="UniProtKB-UniRule"/>
</dbReference>
<dbReference type="EC" id="4.2.2.29" evidence="7"/>
<comment type="catalytic activity">
    <reaction evidence="7">
        <text>a peptidoglycan chain = a peptidoglycan chain with N-acetyl-1,6-anhydromuramyl-[peptide] at the reducing end + a peptidoglycan chain with N-acetylglucosamine at the non-reducing end.</text>
        <dbReference type="EC" id="4.2.2.29"/>
    </reaction>
</comment>
<dbReference type="AlphaFoldDB" id="A0A9D2G1K0"/>
<dbReference type="PANTHER" id="PTHR30518:SF2">
    <property type="entry name" value="ENDOLYTIC MUREIN TRANSGLYCOSYLASE"/>
    <property type="match status" value="1"/>
</dbReference>
<protein>
    <recommendedName>
        <fullName evidence="7">Endolytic murein transglycosylase</fullName>
        <ecNumber evidence="7">4.2.2.29</ecNumber>
    </recommendedName>
    <alternativeName>
        <fullName evidence="7">Peptidoglycan lytic transglycosylase</fullName>
    </alternativeName>
    <alternativeName>
        <fullName evidence="7">Peptidoglycan polymerization terminase</fullName>
    </alternativeName>
</protein>